<evidence type="ECO:0008006" key="4">
    <source>
        <dbReference type="Google" id="ProtNLM"/>
    </source>
</evidence>
<feature type="signal peptide" evidence="1">
    <location>
        <begin position="1"/>
        <end position="22"/>
    </location>
</feature>
<evidence type="ECO:0000313" key="2">
    <source>
        <dbReference type="EMBL" id="GIQ90539.1"/>
    </source>
</evidence>
<feature type="chain" id="PRO_5039936188" description="Immunoglobulin subtype domain-containing protein" evidence="1">
    <location>
        <begin position="23"/>
        <end position="184"/>
    </location>
</feature>
<sequence length="184" mass="20044">MTTLVWLLALLCVCAQYACVYGAVLMPVPVATGSVAWPVLVDVEFSNTCTQLTIDYGPSCFASVSSVTLDHADHSLRVMEGHSEDTRFGYTATELQEPQDTTYECTLTATCGGVSHTRTFSVEGTDTLTSHPTSNPAFGGQLYEFNYLIDTTLQGVGNQLRFEFPLPLVYLSGRYVTCQILEAT</sequence>
<reference evidence="2 3" key="1">
    <citation type="journal article" date="2018" name="PLoS ONE">
        <title>The draft genome of Kipferlia bialata reveals reductive genome evolution in fornicate parasites.</title>
        <authorList>
            <person name="Tanifuji G."/>
            <person name="Takabayashi S."/>
            <person name="Kume K."/>
            <person name="Takagi M."/>
            <person name="Nakayama T."/>
            <person name="Kamikawa R."/>
            <person name="Inagaki Y."/>
            <person name="Hashimoto T."/>
        </authorList>
    </citation>
    <scope>NUCLEOTIDE SEQUENCE [LARGE SCALE GENOMIC DNA]</scope>
    <source>
        <strain evidence="2">NY0173</strain>
    </source>
</reference>
<evidence type="ECO:0000313" key="3">
    <source>
        <dbReference type="Proteomes" id="UP000265618"/>
    </source>
</evidence>
<dbReference type="AlphaFoldDB" id="A0A9K3GNR4"/>
<gene>
    <name evidence="2" type="ORF">KIPB_013368</name>
</gene>
<feature type="non-terminal residue" evidence="2">
    <location>
        <position position="184"/>
    </location>
</feature>
<organism evidence="2 3">
    <name type="scientific">Kipferlia bialata</name>
    <dbReference type="NCBI Taxonomy" id="797122"/>
    <lineage>
        <taxon>Eukaryota</taxon>
        <taxon>Metamonada</taxon>
        <taxon>Carpediemonas-like organisms</taxon>
        <taxon>Kipferlia</taxon>
    </lineage>
</organism>
<protein>
    <recommendedName>
        <fullName evidence="4">Immunoglobulin subtype domain-containing protein</fullName>
    </recommendedName>
</protein>
<comment type="caution">
    <text evidence="2">The sequence shown here is derived from an EMBL/GenBank/DDBJ whole genome shotgun (WGS) entry which is preliminary data.</text>
</comment>
<accession>A0A9K3GNR4</accession>
<dbReference type="EMBL" id="BDIP01006307">
    <property type="protein sequence ID" value="GIQ90539.1"/>
    <property type="molecule type" value="Genomic_DNA"/>
</dbReference>
<dbReference type="Proteomes" id="UP000265618">
    <property type="component" value="Unassembled WGS sequence"/>
</dbReference>
<proteinExistence type="predicted"/>
<keyword evidence="3" id="KW-1185">Reference proteome</keyword>
<name>A0A9K3GNR4_9EUKA</name>
<evidence type="ECO:0000256" key="1">
    <source>
        <dbReference type="SAM" id="SignalP"/>
    </source>
</evidence>
<keyword evidence="1" id="KW-0732">Signal</keyword>